<keyword evidence="2" id="KW-1185">Reference proteome</keyword>
<dbReference type="Proteomes" id="UP000270025">
    <property type="component" value="Chromosome"/>
</dbReference>
<name>A0A3S4PXG0_9STRE</name>
<proteinExistence type="predicted"/>
<gene>
    <name evidence="1" type="ORF">NCTC3166_00641</name>
</gene>
<organism evidence="1 2">
    <name type="scientific">Streptococcus viridans</name>
    <dbReference type="NCBI Taxonomy" id="78535"/>
    <lineage>
        <taxon>Bacteria</taxon>
        <taxon>Bacillati</taxon>
        <taxon>Bacillota</taxon>
        <taxon>Bacilli</taxon>
        <taxon>Lactobacillales</taxon>
        <taxon>Streptococcaceae</taxon>
        <taxon>Streptococcus</taxon>
    </lineage>
</organism>
<dbReference type="KEGG" id="svf:NCTC3166_00641"/>
<reference evidence="1 2" key="1">
    <citation type="submission" date="2018-12" db="EMBL/GenBank/DDBJ databases">
        <authorList>
            <consortium name="Pathogen Informatics"/>
        </authorList>
    </citation>
    <scope>NUCLEOTIDE SEQUENCE [LARGE SCALE GENOMIC DNA]</scope>
    <source>
        <strain evidence="1 2">NCTC3166</strain>
    </source>
</reference>
<protein>
    <submittedName>
        <fullName evidence="1">Uncharacterized protein</fullName>
    </submittedName>
</protein>
<evidence type="ECO:0000313" key="1">
    <source>
        <dbReference type="EMBL" id="VED66829.1"/>
    </source>
</evidence>
<dbReference type="EMBL" id="LR134266">
    <property type="protein sequence ID" value="VED66829.1"/>
    <property type="molecule type" value="Genomic_DNA"/>
</dbReference>
<dbReference type="AlphaFoldDB" id="A0A3S4PXG0"/>
<evidence type="ECO:0000313" key="2">
    <source>
        <dbReference type="Proteomes" id="UP000270025"/>
    </source>
</evidence>
<dbReference type="RefSeq" id="WP_232011413.1">
    <property type="nucleotide sequence ID" value="NZ_LR134266.1"/>
</dbReference>
<sequence>MMREYKFDVHNEMFVSIPEEREKVCLALSDSLKVINEELTPSYKAKLDNLLDQSSVWFPKALEKIQEEFPELAHARLLSIFILSEQRDIDLIFGLEFGLREDSEHGRGLKFSLDSFEILEYGIGEVAYY</sequence>
<accession>A0A3S4PXG0</accession>